<evidence type="ECO:0000256" key="8">
    <source>
        <dbReference type="ARBA" id="ARBA00022692"/>
    </source>
</evidence>
<keyword evidence="14 20" id="KW-0472">Membrane</keyword>
<dbReference type="PANTHER" id="PTHR11471:SF28">
    <property type="entry name" value="DEATH LIGAND 1B-RELATED"/>
    <property type="match status" value="1"/>
</dbReference>
<keyword evidence="6" id="KW-0964">Secreted</keyword>
<gene>
    <name evidence="22" type="ORF">NXF25_016131</name>
</gene>
<keyword evidence="11" id="KW-0862">Zinc</keyword>
<dbReference type="InterPro" id="IPR008983">
    <property type="entry name" value="Tumour_necrosis_fac-like_dom"/>
</dbReference>
<evidence type="ECO:0000256" key="9">
    <source>
        <dbReference type="ARBA" id="ARBA00022703"/>
    </source>
</evidence>
<evidence type="ECO:0000259" key="21">
    <source>
        <dbReference type="PROSITE" id="PS50049"/>
    </source>
</evidence>
<comment type="subunit">
    <text evidence="16">Homotrimer. One TNFSF10 homotrimer interacts with three TNFSF10A mononers. One TNFSF10 homotrimer interacts with three TNFSF10B mononers.</text>
</comment>
<evidence type="ECO:0000256" key="11">
    <source>
        <dbReference type="ARBA" id="ARBA00022833"/>
    </source>
</evidence>
<organism evidence="22 23">
    <name type="scientific">Crotalus adamanteus</name>
    <name type="common">Eastern diamondback rattlesnake</name>
    <dbReference type="NCBI Taxonomy" id="8729"/>
    <lineage>
        <taxon>Eukaryota</taxon>
        <taxon>Metazoa</taxon>
        <taxon>Chordata</taxon>
        <taxon>Craniata</taxon>
        <taxon>Vertebrata</taxon>
        <taxon>Euteleostomi</taxon>
        <taxon>Lepidosauria</taxon>
        <taxon>Squamata</taxon>
        <taxon>Bifurcata</taxon>
        <taxon>Unidentata</taxon>
        <taxon>Episquamata</taxon>
        <taxon>Toxicofera</taxon>
        <taxon>Serpentes</taxon>
        <taxon>Colubroidea</taxon>
        <taxon>Viperidae</taxon>
        <taxon>Crotalinae</taxon>
        <taxon>Crotalus</taxon>
    </lineage>
</organism>
<feature type="compositionally biased region" description="Low complexity" evidence="19">
    <location>
        <begin position="113"/>
        <end position="126"/>
    </location>
</feature>
<dbReference type="GO" id="GO:0005886">
    <property type="term" value="C:plasma membrane"/>
    <property type="evidence" value="ECO:0007669"/>
    <property type="project" value="UniProtKB-SubCell"/>
</dbReference>
<evidence type="ECO:0000256" key="14">
    <source>
        <dbReference type="ARBA" id="ARBA00023136"/>
    </source>
</evidence>
<evidence type="ECO:0000256" key="7">
    <source>
        <dbReference type="ARBA" id="ARBA00022553"/>
    </source>
</evidence>
<sequence>MGKERRLAPPLKGRGPQRTGERDWRREGGTALALKGREPRQREARGSRSPDRSAEARLSCGGGARVAEQRFSSGEGSAAQIRSLPVRSARSSCGCPWKAGKLPRRPRGDSRRPASPAGAARGSQPGREGGGRSAVRARLFRTPCGAALLNTGFPPCFVVKTPSQAAPRLLVPLAKAFRSSDRRGAPEESRTAGGAAVAPPLFIRRPDLRPPRPPHAAKEAGQPAQLPTNAPRALRREPQRAQTPLAAGKRLRGRELRSHLPRPLPRMAPWRGAELPPAAAPAGQQYFRSDSSDSAAYMLGNPSGSEGEPPVRPEKRRRRKRCSPVWLVVAAMGIVALQIASATGLFVYFTMSIAKLKAQTQGTSEELRCLQLLNRLQELSELEELMSSQPCFRLALGIQDYVAMITENVIRRSTPRVSASQNQRNSSWQLGSRPLAHLTLRRPSPSQPGGLEPVFQDLQQSCQHPIRHWASRTMHAHLQNLTYQDGQLQVSQAGKYYVYAQIYFRYPTEGGDARSLGHQLVQCINLQSVYGQTILLLKGVGTKCWQQDAAYGLHALYQGGLFDLKAGDKLFVSVSSLDVNYDDEAGSYFGAFRLDV</sequence>
<proteinExistence type="inferred from homology"/>
<feature type="region of interest" description="Disordered" evidence="19">
    <location>
        <begin position="1"/>
        <end position="134"/>
    </location>
</feature>
<dbReference type="GO" id="GO:0046872">
    <property type="term" value="F:metal ion binding"/>
    <property type="evidence" value="ECO:0007669"/>
    <property type="project" value="UniProtKB-KW"/>
</dbReference>
<feature type="compositionally biased region" description="Basic and acidic residues" evidence="19">
    <location>
        <begin position="35"/>
        <end position="55"/>
    </location>
</feature>
<evidence type="ECO:0000256" key="6">
    <source>
        <dbReference type="ARBA" id="ARBA00022525"/>
    </source>
</evidence>
<dbReference type="GO" id="GO:0006955">
    <property type="term" value="P:immune response"/>
    <property type="evidence" value="ECO:0007669"/>
    <property type="project" value="InterPro"/>
</dbReference>
<dbReference type="GO" id="GO:0005615">
    <property type="term" value="C:extracellular space"/>
    <property type="evidence" value="ECO:0007669"/>
    <property type="project" value="UniProtKB-KW"/>
</dbReference>
<dbReference type="GO" id="GO:2001238">
    <property type="term" value="P:positive regulation of extrinsic apoptotic signaling pathway"/>
    <property type="evidence" value="ECO:0007669"/>
    <property type="project" value="UniProtKB-ARBA"/>
</dbReference>
<dbReference type="GO" id="GO:0005125">
    <property type="term" value="F:cytokine activity"/>
    <property type="evidence" value="ECO:0007669"/>
    <property type="project" value="UniProtKB-KW"/>
</dbReference>
<feature type="region of interest" description="Disordered" evidence="19">
    <location>
        <begin position="179"/>
        <end position="317"/>
    </location>
</feature>
<evidence type="ECO:0000256" key="5">
    <source>
        <dbReference type="ARBA" id="ARBA00022514"/>
    </source>
</evidence>
<dbReference type="Proteomes" id="UP001474421">
    <property type="component" value="Unassembled WGS sequence"/>
</dbReference>
<evidence type="ECO:0000313" key="22">
    <source>
        <dbReference type="EMBL" id="KAK9393679.1"/>
    </source>
</evidence>
<evidence type="ECO:0000313" key="23">
    <source>
        <dbReference type="Proteomes" id="UP001474421"/>
    </source>
</evidence>
<keyword evidence="10" id="KW-0479">Metal-binding</keyword>
<keyword evidence="7" id="KW-0597">Phosphoprotein</keyword>
<dbReference type="Pfam" id="PF00229">
    <property type="entry name" value="TNF"/>
    <property type="match status" value="1"/>
</dbReference>
<keyword evidence="5" id="KW-0202">Cytokine</keyword>
<protein>
    <recommendedName>
        <fullName evidence="17">Tumor necrosis factor ligand superfamily member 10</fullName>
    </recommendedName>
    <alternativeName>
        <fullName evidence="18">TNF-related apoptosis-inducing ligand</fullName>
    </alternativeName>
</protein>
<dbReference type="PANTHER" id="PTHR11471">
    <property type="entry name" value="TUMOR NECROSIS FACTOR FAMILY MEMBER"/>
    <property type="match status" value="1"/>
</dbReference>
<dbReference type="PROSITE" id="PS50049">
    <property type="entry name" value="THD_2"/>
    <property type="match status" value="1"/>
</dbReference>
<evidence type="ECO:0000256" key="12">
    <source>
        <dbReference type="ARBA" id="ARBA00022968"/>
    </source>
</evidence>
<feature type="compositionally biased region" description="Basic and acidic residues" evidence="19">
    <location>
        <begin position="19"/>
        <end position="28"/>
    </location>
</feature>
<evidence type="ECO:0000256" key="1">
    <source>
        <dbReference type="ARBA" id="ARBA00004401"/>
    </source>
</evidence>
<keyword evidence="9" id="KW-0053">Apoptosis</keyword>
<dbReference type="GO" id="GO:0006915">
    <property type="term" value="P:apoptotic process"/>
    <property type="evidence" value="ECO:0007669"/>
    <property type="project" value="UniProtKB-KW"/>
</dbReference>
<reference evidence="22 23" key="1">
    <citation type="journal article" date="2024" name="Proc. Natl. Acad. Sci. U.S.A.">
        <title>The genetic regulatory architecture and epigenomic basis for age-related changes in rattlesnake venom.</title>
        <authorList>
            <person name="Hogan M.P."/>
            <person name="Holding M.L."/>
            <person name="Nystrom G.S."/>
            <person name="Colston T.J."/>
            <person name="Bartlett D.A."/>
            <person name="Mason A.J."/>
            <person name="Ellsworth S.A."/>
            <person name="Rautsaw R.M."/>
            <person name="Lawrence K.C."/>
            <person name="Strickland J.L."/>
            <person name="He B."/>
            <person name="Fraser P."/>
            <person name="Margres M.J."/>
            <person name="Gilbert D.M."/>
            <person name="Gibbs H.L."/>
            <person name="Parkinson C.L."/>
            <person name="Rokyta D.R."/>
        </authorList>
    </citation>
    <scope>NUCLEOTIDE SEQUENCE [LARGE SCALE GENOMIC DNA]</scope>
    <source>
        <strain evidence="22">DRR0105</strain>
    </source>
</reference>
<evidence type="ECO:0000256" key="18">
    <source>
        <dbReference type="ARBA" id="ARBA00083215"/>
    </source>
</evidence>
<evidence type="ECO:0000256" key="10">
    <source>
        <dbReference type="ARBA" id="ARBA00022723"/>
    </source>
</evidence>
<evidence type="ECO:0000256" key="15">
    <source>
        <dbReference type="ARBA" id="ARBA00055277"/>
    </source>
</evidence>
<comment type="similarity">
    <text evidence="3">Belongs to the tumor necrosis factor family.</text>
</comment>
<evidence type="ECO:0000256" key="17">
    <source>
        <dbReference type="ARBA" id="ARBA00074586"/>
    </source>
</evidence>
<evidence type="ECO:0000256" key="19">
    <source>
        <dbReference type="SAM" id="MobiDB-lite"/>
    </source>
</evidence>
<dbReference type="AlphaFoldDB" id="A0AAW1AUX6"/>
<dbReference type="CDD" id="cd00184">
    <property type="entry name" value="TNF"/>
    <property type="match status" value="1"/>
</dbReference>
<comment type="caution">
    <text evidence="22">The sequence shown here is derived from an EMBL/GenBank/DDBJ whole genome shotgun (WGS) entry which is preliminary data.</text>
</comment>
<feature type="domain" description="THD" evidence="21">
    <location>
        <begin position="434"/>
        <end position="594"/>
    </location>
</feature>
<evidence type="ECO:0000256" key="3">
    <source>
        <dbReference type="ARBA" id="ARBA00008670"/>
    </source>
</evidence>
<comment type="subcellular location">
    <subcellularLocation>
        <location evidence="1">Cell membrane</location>
        <topology evidence="1">Single-pass type II membrane protein</topology>
    </subcellularLocation>
    <subcellularLocation>
        <location evidence="2">Secreted</location>
    </subcellularLocation>
</comment>
<dbReference type="InterPro" id="IPR006052">
    <property type="entry name" value="TNF_dom"/>
</dbReference>
<comment type="function">
    <text evidence="15">Cytokine that binds to TNFRSF10A/TRAILR1, TNFRSF10B/TRAILR2, TNFRSF10C/TRAILR3, TNFRSF10D/TRAILR4 and possibly also to TNFRSF11B/OPG. Induces apoptosis. Its activity may be modulated by binding to the decoy receptors TNFRSF10C/TRAILR3, TNFRSF10D/TRAILR4 and TNFRSF11B/OPG that cannot induce apoptosis.</text>
</comment>
<evidence type="ECO:0000256" key="4">
    <source>
        <dbReference type="ARBA" id="ARBA00022475"/>
    </source>
</evidence>
<dbReference type="SMART" id="SM00207">
    <property type="entry name" value="TNF"/>
    <property type="match status" value="1"/>
</dbReference>
<keyword evidence="4" id="KW-1003">Cell membrane</keyword>
<dbReference type="GO" id="GO:0005164">
    <property type="term" value="F:tumor necrosis factor receptor binding"/>
    <property type="evidence" value="ECO:0007669"/>
    <property type="project" value="InterPro"/>
</dbReference>
<evidence type="ECO:0000256" key="13">
    <source>
        <dbReference type="ARBA" id="ARBA00022989"/>
    </source>
</evidence>
<keyword evidence="13 20" id="KW-1133">Transmembrane helix</keyword>
<dbReference type="SUPFAM" id="SSF49842">
    <property type="entry name" value="TNF-like"/>
    <property type="match status" value="1"/>
</dbReference>
<accession>A0AAW1AUX6</accession>
<evidence type="ECO:0000256" key="20">
    <source>
        <dbReference type="SAM" id="Phobius"/>
    </source>
</evidence>
<dbReference type="EMBL" id="JAOTOJ010000013">
    <property type="protein sequence ID" value="KAK9393679.1"/>
    <property type="molecule type" value="Genomic_DNA"/>
</dbReference>
<keyword evidence="12" id="KW-0735">Signal-anchor</keyword>
<keyword evidence="8 20" id="KW-0812">Transmembrane</keyword>
<keyword evidence="23" id="KW-1185">Reference proteome</keyword>
<name>A0AAW1AUX6_CROAD</name>
<evidence type="ECO:0000256" key="2">
    <source>
        <dbReference type="ARBA" id="ARBA00004613"/>
    </source>
</evidence>
<dbReference type="Gene3D" id="2.60.120.40">
    <property type="match status" value="1"/>
</dbReference>
<dbReference type="FunFam" id="2.60.120.40:FF:000014">
    <property type="entry name" value="Tumor necrosis factor ligand superfamily member"/>
    <property type="match status" value="1"/>
</dbReference>
<feature type="transmembrane region" description="Helical" evidence="20">
    <location>
        <begin position="325"/>
        <end position="349"/>
    </location>
</feature>
<evidence type="ECO:0000256" key="16">
    <source>
        <dbReference type="ARBA" id="ARBA00063957"/>
    </source>
</evidence>
<feature type="compositionally biased region" description="Basic and acidic residues" evidence="19">
    <location>
        <begin position="179"/>
        <end position="190"/>
    </location>
</feature>